<accession>A0A6P1CZG7</accession>
<evidence type="ECO:0000313" key="6">
    <source>
        <dbReference type="Proteomes" id="UP000468928"/>
    </source>
</evidence>
<feature type="transmembrane region" description="Helical" evidence="1">
    <location>
        <begin position="80"/>
        <end position="100"/>
    </location>
</feature>
<dbReference type="Pfam" id="PF04775">
    <property type="entry name" value="Bile_Hydr_Trans"/>
    <property type="match status" value="1"/>
</dbReference>
<feature type="transmembrane region" description="Helical" evidence="1">
    <location>
        <begin position="120"/>
        <end position="142"/>
    </location>
</feature>
<feature type="domain" description="BAAT/Acyl-CoA thioester hydrolase C-terminal" evidence="3">
    <location>
        <begin position="413"/>
        <end position="635"/>
    </location>
</feature>
<protein>
    <submittedName>
        <fullName evidence="4">Acyl-CoA thioesterase</fullName>
    </submittedName>
</protein>
<feature type="transmembrane region" description="Helical" evidence="1">
    <location>
        <begin position="12"/>
        <end position="40"/>
    </location>
</feature>
<dbReference type="GO" id="GO:0006631">
    <property type="term" value="P:fatty acid metabolic process"/>
    <property type="evidence" value="ECO:0007669"/>
    <property type="project" value="TreeGrafter"/>
</dbReference>
<sequence>MGFLIGFAPWIVYWILVGNTGFVAAVGIALALAVAGPLVLRLRRRSWHSLEIGTAVVFALLLIAAITVDDQVLERWLQPVTSLALLLIALIGVLIGRPFVEEYAAESVDPQTAVTDGFRVITVAMTWMWIAVFGVMTVSALIPPLVDGDATIRDTGHTLSVLCYWVVPYTAMGAAGVVSALFPTWFARRSELVAAHTEDRRAPVAQTAPPPSIRSASLVLTAPEVSRHDEPFAWGVRGCPPNASVDVRASGTDLFGAQWESAATFTASANGVVHAVTTAPVTGDWSAPDADAALWAMRFESDRAPELFVPPAHGWQVTMDVRCGSERSRTTVARVAGAADVHLTEVSIDGRPAVYASPAGAPPPNGRPAVACFGGSEGGCDSQRSTVAMLAANGYAALAFSWVDENADIAKIPLQRFVRGVKWLAGQEEVDARRTVAMGVSRGAEGLLATAAHSRISLAGLILVSPSSVSWQAIGSDGEIPGTPSWTLDGTDLPWCALPSGELMPQLVRNAWSAHGSIARNQPILLRLRPAYEEGLDHATPETEIRSEHIDYPILCLTGDDDAVWPSGTMADALLDRRSDAGDAHLRFPGAGHLIRPGIFPVAAQWTSGIAFGGNGSGQAAAQRGAGTAILDFLGRM</sequence>
<proteinExistence type="predicted"/>
<dbReference type="EMBL" id="JAAGUX010000001">
    <property type="protein sequence ID" value="NEW54078.1"/>
    <property type="molecule type" value="Genomic_DNA"/>
</dbReference>
<dbReference type="InterPro" id="IPR014940">
    <property type="entry name" value="BAAT_C"/>
</dbReference>
<feature type="transmembrane region" description="Helical" evidence="1">
    <location>
        <begin position="162"/>
        <end position="182"/>
    </location>
</feature>
<dbReference type="Proteomes" id="UP000470876">
    <property type="component" value="Unassembled WGS sequence"/>
</dbReference>
<dbReference type="Pfam" id="PF08840">
    <property type="entry name" value="BAAT_C"/>
    <property type="match status" value="1"/>
</dbReference>
<dbReference type="Gene3D" id="3.40.50.1820">
    <property type="entry name" value="alpha/beta hydrolase"/>
    <property type="match status" value="1"/>
</dbReference>
<organism evidence="4 6">
    <name type="scientific">Nocardia cyriacigeorgica</name>
    <dbReference type="NCBI Taxonomy" id="135487"/>
    <lineage>
        <taxon>Bacteria</taxon>
        <taxon>Bacillati</taxon>
        <taxon>Actinomycetota</taxon>
        <taxon>Actinomycetes</taxon>
        <taxon>Mycobacteriales</taxon>
        <taxon>Nocardiaceae</taxon>
        <taxon>Nocardia</taxon>
    </lineage>
</organism>
<evidence type="ECO:0000259" key="2">
    <source>
        <dbReference type="Pfam" id="PF04775"/>
    </source>
</evidence>
<dbReference type="InterPro" id="IPR029058">
    <property type="entry name" value="AB_hydrolase_fold"/>
</dbReference>
<evidence type="ECO:0000313" key="7">
    <source>
        <dbReference type="Proteomes" id="UP000470876"/>
    </source>
</evidence>
<dbReference type="PANTHER" id="PTHR10824:SF4">
    <property type="entry name" value="ACYL-COENZYME A THIOESTERASE 1-LIKE"/>
    <property type="match status" value="1"/>
</dbReference>
<feature type="domain" description="Acyl-CoA thioester hydrolase/bile acid-CoA amino acid N-acetyltransferase" evidence="2">
    <location>
        <begin position="229"/>
        <end position="346"/>
    </location>
</feature>
<feature type="transmembrane region" description="Helical" evidence="1">
    <location>
        <begin position="52"/>
        <end position="68"/>
    </location>
</feature>
<dbReference type="RefSeq" id="WP_163822540.1">
    <property type="nucleotide sequence ID" value="NZ_JAAGUX010000001.1"/>
</dbReference>
<keyword evidence="1" id="KW-0812">Transmembrane</keyword>
<evidence type="ECO:0000313" key="5">
    <source>
        <dbReference type="EMBL" id="NEW54078.1"/>
    </source>
</evidence>
<keyword evidence="1" id="KW-0472">Membrane</keyword>
<dbReference type="GO" id="GO:0006637">
    <property type="term" value="P:acyl-CoA metabolic process"/>
    <property type="evidence" value="ECO:0007669"/>
    <property type="project" value="TreeGrafter"/>
</dbReference>
<dbReference type="SUPFAM" id="SSF53474">
    <property type="entry name" value="alpha/beta-Hydrolases"/>
    <property type="match status" value="1"/>
</dbReference>
<evidence type="ECO:0000313" key="4">
    <source>
        <dbReference type="EMBL" id="NEW43546.1"/>
    </source>
</evidence>
<comment type="caution">
    <text evidence="4">The sequence shown here is derived from an EMBL/GenBank/DDBJ whole genome shotgun (WGS) entry which is preliminary data.</text>
</comment>
<reference evidence="6 7" key="1">
    <citation type="submission" date="2020-01" db="EMBL/GenBank/DDBJ databases">
        <title>Genetics and antimicrobial susceptibilities of Nocardia species isolated from the soil; a comparison with species isolated from humans.</title>
        <authorList>
            <person name="Carrasco G."/>
            <person name="Monzon S."/>
            <person name="Sansegundo M."/>
            <person name="Garcia E."/>
            <person name="Garrido N."/>
            <person name="Medina M.J."/>
            <person name="Villalon P."/>
            <person name="Ramirez-Arocha A.C."/>
            <person name="Jimenez P."/>
            <person name="Cuesta I."/>
            <person name="Valdezate S."/>
        </authorList>
    </citation>
    <scope>NUCLEOTIDE SEQUENCE [LARGE SCALE GENOMIC DNA]</scope>
    <source>
        <strain evidence="4 6">CNM20110639</strain>
        <strain evidence="5 7">CNM20110649</strain>
    </source>
</reference>
<keyword evidence="1" id="KW-1133">Transmembrane helix</keyword>
<dbReference type="Proteomes" id="UP000468928">
    <property type="component" value="Unassembled WGS sequence"/>
</dbReference>
<dbReference type="InterPro" id="IPR042490">
    <property type="entry name" value="Thio_Ohase/BAAT_N"/>
</dbReference>
<keyword evidence="7" id="KW-1185">Reference proteome</keyword>
<evidence type="ECO:0000259" key="3">
    <source>
        <dbReference type="Pfam" id="PF08840"/>
    </source>
</evidence>
<dbReference type="Gene3D" id="2.60.40.2240">
    <property type="entry name" value="Acyl-CoA thioester hydrolase/BAAT N-terminal domain"/>
    <property type="match status" value="1"/>
</dbReference>
<name>A0A6P1CZG7_9NOCA</name>
<dbReference type="PANTHER" id="PTHR10824">
    <property type="entry name" value="ACYL-COENZYME A THIOESTERASE-RELATED"/>
    <property type="match status" value="1"/>
</dbReference>
<evidence type="ECO:0000256" key="1">
    <source>
        <dbReference type="SAM" id="Phobius"/>
    </source>
</evidence>
<dbReference type="InterPro" id="IPR006862">
    <property type="entry name" value="Thio_Ohase/aa_AcTrfase"/>
</dbReference>
<dbReference type="AlphaFoldDB" id="A0A6P1CZG7"/>
<gene>
    <name evidence="4" type="ORF">GV789_03620</name>
    <name evidence="5" type="ORF">GV794_00125</name>
</gene>
<dbReference type="EMBL" id="JAAGUZ010000007">
    <property type="protein sequence ID" value="NEW43546.1"/>
    <property type="molecule type" value="Genomic_DNA"/>
</dbReference>
<dbReference type="GO" id="GO:0047617">
    <property type="term" value="F:fatty acyl-CoA hydrolase activity"/>
    <property type="evidence" value="ECO:0007669"/>
    <property type="project" value="TreeGrafter"/>
</dbReference>